<dbReference type="Proteomes" id="UP000805193">
    <property type="component" value="Unassembled WGS sequence"/>
</dbReference>
<accession>A0AC60QKV7</accession>
<evidence type="ECO:0000313" key="2">
    <source>
        <dbReference type="Proteomes" id="UP000805193"/>
    </source>
</evidence>
<reference evidence="1 2" key="1">
    <citation type="journal article" date="2020" name="Cell">
        <title>Large-Scale Comparative Analyses of Tick Genomes Elucidate Their Genetic Diversity and Vector Capacities.</title>
        <authorList>
            <consortium name="Tick Genome and Microbiome Consortium (TIGMIC)"/>
            <person name="Jia N."/>
            <person name="Wang J."/>
            <person name="Shi W."/>
            <person name="Du L."/>
            <person name="Sun Y."/>
            <person name="Zhan W."/>
            <person name="Jiang J.F."/>
            <person name="Wang Q."/>
            <person name="Zhang B."/>
            <person name="Ji P."/>
            <person name="Bell-Sakyi L."/>
            <person name="Cui X.M."/>
            <person name="Yuan T.T."/>
            <person name="Jiang B.G."/>
            <person name="Yang W.F."/>
            <person name="Lam T.T."/>
            <person name="Chang Q.C."/>
            <person name="Ding S.J."/>
            <person name="Wang X.J."/>
            <person name="Zhu J.G."/>
            <person name="Ruan X.D."/>
            <person name="Zhao L."/>
            <person name="Wei J.T."/>
            <person name="Ye R.Z."/>
            <person name="Que T.C."/>
            <person name="Du C.H."/>
            <person name="Zhou Y.H."/>
            <person name="Cheng J.X."/>
            <person name="Dai P.F."/>
            <person name="Guo W.B."/>
            <person name="Han X.H."/>
            <person name="Huang E.J."/>
            <person name="Li L.F."/>
            <person name="Wei W."/>
            <person name="Gao Y.C."/>
            <person name="Liu J.Z."/>
            <person name="Shao H.Z."/>
            <person name="Wang X."/>
            <person name="Wang C.C."/>
            <person name="Yang T.C."/>
            <person name="Huo Q.B."/>
            <person name="Li W."/>
            <person name="Chen H.Y."/>
            <person name="Chen S.E."/>
            <person name="Zhou L.G."/>
            <person name="Ni X.B."/>
            <person name="Tian J.H."/>
            <person name="Sheng Y."/>
            <person name="Liu T."/>
            <person name="Pan Y.S."/>
            <person name="Xia L.Y."/>
            <person name="Li J."/>
            <person name="Zhao F."/>
            <person name="Cao W.C."/>
        </authorList>
    </citation>
    <scope>NUCLEOTIDE SEQUENCE [LARGE SCALE GENOMIC DNA]</scope>
    <source>
        <strain evidence="1">Iper-2018</strain>
    </source>
</reference>
<dbReference type="EMBL" id="JABSTQ010007474">
    <property type="protein sequence ID" value="KAG0435664.1"/>
    <property type="molecule type" value="Genomic_DNA"/>
</dbReference>
<gene>
    <name evidence="1" type="ORF">HPB47_018368</name>
</gene>
<protein>
    <submittedName>
        <fullName evidence="1">Uncharacterized protein</fullName>
    </submittedName>
</protein>
<evidence type="ECO:0000313" key="1">
    <source>
        <dbReference type="EMBL" id="KAG0435664.1"/>
    </source>
</evidence>
<sequence length="207" mass="23730">MAYGRKHEGDAVASYASLMGSRGFNAQVRETGLHVHEVYSFLAASPDRIVVVDGEEGLLEVKCLPSKKGITAEEACKDPKFCCKLENGDIVLKEKHSYYYQVQGQMAVTGHTWCDFVLWTERSEETEPDHIHVQRIVLDQLFWQNEMLPALLHFARHAFVPELLTRRTKSWAHYTHEDNMCRSRKSQKALYVCQSGDGLTMKIRKLK</sequence>
<keyword evidence="2" id="KW-1185">Reference proteome</keyword>
<proteinExistence type="predicted"/>
<comment type="caution">
    <text evidence="1">The sequence shown here is derived from an EMBL/GenBank/DDBJ whole genome shotgun (WGS) entry which is preliminary data.</text>
</comment>
<name>A0AC60QKV7_IXOPE</name>
<organism evidence="1 2">
    <name type="scientific">Ixodes persulcatus</name>
    <name type="common">Taiga tick</name>
    <dbReference type="NCBI Taxonomy" id="34615"/>
    <lineage>
        <taxon>Eukaryota</taxon>
        <taxon>Metazoa</taxon>
        <taxon>Ecdysozoa</taxon>
        <taxon>Arthropoda</taxon>
        <taxon>Chelicerata</taxon>
        <taxon>Arachnida</taxon>
        <taxon>Acari</taxon>
        <taxon>Parasitiformes</taxon>
        <taxon>Ixodida</taxon>
        <taxon>Ixodoidea</taxon>
        <taxon>Ixodidae</taxon>
        <taxon>Ixodinae</taxon>
        <taxon>Ixodes</taxon>
    </lineage>
</organism>